<evidence type="ECO:0000313" key="5">
    <source>
        <dbReference type="EMBL" id="AUX21719.1"/>
    </source>
</evidence>
<evidence type="ECO:0000256" key="2">
    <source>
        <dbReference type="ARBA" id="ARBA00022679"/>
    </source>
</evidence>
<feature type="domain" description="Methyltransferase" evidence="4">
    <location>
        <begin position="68"/>
        <end position="161"/>
    </location>
</feature>
<evidence type="ECO:0000256" key="1">
    <source>
        <dbReference type="ARBA" id="ARBA00022603"/>
    </source>
</evidence>
<proteinExistence type="predicted"/>
<dbReference type="GO" id="GO:0008168">
    <property type="term" value="F:methyltransferase activity"/>
    <property type="evidence" value="ECO:0007669"/>
    <property type="project" value="UniProtKB-KW"/>
</dbReference>
<dbReference type="RefSeq" id="WP_165373144.1">
    <property type="nucleotide sequence ID" value="NZ_CP012670.1"/>
</dbReference>
<evidence type="ECO:0000256" key="3">
    <source>
        <dbReference type="ARBA" id="ARBA00022691"/>
    </source>
</evidence>
<dbReference type="Gene3D" id="3.40.50.150">
    <property type="entry name" value="Vaccinia Virus protein VP39"/>
    <property type="match status" value="1"/>
</dbReference>
<dbReference type="PANTHER" id="PTHR43464">
    <property type="entry name" value="METHYLTRANSFERASE"/>
    <property type="match status" value="1"/>
</dbReference>
<protein>
    <recommendedName>
        <fullName evidence="4">Methyltransferase domain-containing protein</fullName>
    </recommendedName>
</protein>
<organism evidence="5 6">
    <name type="scientific">Sorangium cellulosum</name>
    <name type="common">Polyangium cellulosum</name>
    <dbReference type="NCBI Taxonomy" id="56"/>
    <lineage>
        <taxon>Bacteria</taxon>
        <taxon>Pseudomonadati</taxon>
        <taxon>Myxococcota</taxon>
        <taxon>Polyangia</taxon>
        <taxon>Polyangiales</taxon>
        <taxon>Polyangiaceae</taxon>
        <taxon>Sorangium</taxon>
    </lineage>
</organism>
<dbReference type="EMBL" id="CP012670">
    <property type="protein sequence ID" value="AUX21719.1"/>
    <property type="molecule type" value="Genomic_DNA"/>
</dbReference>
<accession>A0A4P2PY21</accession>
<dbReference type="Pfam" id="PF13649">
    <property type="entry name" value="Methyltransf_25"/>
    <property type="match status" value="1"/>
</dbReference>
<evidence type="ECO:0000259" key="4">
    <source>
        <dbReference type="Pfam" id="PF13649"/>
    </source>
</evidence>
<evidence type="ECO:0000313" key="6">
    <source>
        <dbReference type="Proteomes" id="UP000295781"/>
    </source>
</evidence>
<dbReference type="SUPFAM" id="SSF53335">
    <property type="entry name" value="S-adenosyl-L-methionine-dependent methyltransferases"/>
    <property type="match status" value="1"/>
</dbReference>
<sequence length="242" mass="27164">MTAEDSGFERDLEAIKRHYTERFLPANPWASLLNAHPYLVARQRQRRLREALVACGVRTPEALREMSVLDVGCGSGSNLSWLVELGADPSRLTGIDLIPERTELARSRFAGIRFLAGDFLKADVGGPFDMVMMFAVLSSVTNAELKRGLMDKALGLLRPGGIFFFYDLVSRRRVPGTAAYQRLTFAELDGYFAPRRLHVFRRDILRRDVAEQLVQRFGVTVAELVQATRLLNIDGVFAYARG</sequence>
<keyword evidence="1" id="KW-0489">Methyltransferase</keyword>
<gene>
    <name evidence="5" type="ORF">SOCEGT47_022060</name>
</gene>
<dbReference type="InterPro" id="IPR029063">
    <property type="entry name" value="SAM-dependent_MTases_sf"/>
</dbReference>
<keyword evidence="2" id="KW-0808">Transferase</keyword>
<dbReference type="CDD" id="cd02440">
    <property type="entry name" value="AdoMet_MTases"/>
    <property type="match status" value="1"/>
</dbReference>
<dbReference type="InterPro" id="IPR041698">
    <property type="entry name" value="Methyltransf_25"/>
</dbReference>
<dbReference type="Proteomes" id="UP000295781">
    <property type="component" value="Chromosome"/>
</dbReference>
<reference evidence="5 6" key="1">
    <citation type="submission" date="2015-09" db="EMBL/GenBank/DDBJ databases">
        <title>Sorangium comparison.</title>
        <authorList>
            <person name="Zaburannyi N."/>
            <person name="Bunk B."/>
            <person name="Overmann J."/>
            <person name="Mueller R."/>
        </authorList>
    </citation>
    <scope>NUCLEOTIDE SEQUENCE [LARGE SCALE GENOMIC DNA]</scope>
    <source>
        <strain evidence="5 6">So ceGT47</strain>
    </source>
</reference>
<dbReference type="GO" id="GO:0032259">
    <property type="term" value="P:methylation"/>
    <property type="evidence" value="ECO:0007669"/>
    <property type="project" value="UniProtKB-KW"/>
</dbReference>
<keyword evidence="3" id="KW-0949">S-adenosyl-L-methionine</keyword>
<dbReference type="PANTHER" id="PTHR43464:SF19">
    <property type="entry name" value="UBIQUINONE BIOSYNTHESIS O-METHYLTRANSFERASE, MITOCHONDRIAL"/>
    <property type="match status" value="1"/>
</dbReference>
<dbReference type="AlphaFoldDB" id="A0A4P2PY21"/>
<name>A0A4P2PY21_SORCE</name>